<name>A0A835YX15_9STRA</name>
<gene>
    <name evidence="1" type="ORF">JKP88DRAFT_281291</name>
</gene>
<evidence type="ECO:0008006" key="3">
    <source>
        <dbReference type="Google" id="ProtNLM"/>
    </source>
</evidence>
<proteinExistence type="predicted"/>
<sequence length="275" mass="31033">MEAATAAATQLGSGSIEYSAQELSVEDTIMVHYTPPREFFREESGLFYCGGYNGWDGEETPVMVPLLRQRDGRYKASITIPNFAKTLDFTVTDGIRYDMGPDDAFYHIRVTHIREEDDAGNIRLYRQDEDGTLTYEGMIETFDPQELERMIDEGIDKVAENIKVETLSTEEQQAVQVMRAEASILGEKLGLGNMQVSEARDAFDFFDDETTGELQVEHLGLVLDRMGLTLDADEIAGLLERHTYATRPEATTVRLSEYMHMWSELDQADTGIDII</sequence>
<comment type="caution">
    <text evidence="1">The sequence shown here is derived from an EMBL/GenBank/DDBJ whole genome shotgun (WGS) entry which is preliminary data.</text>
</comment>
<keyword evidence="2" id="KW-1185">Reference proteome</keyword>
<evidence type="ECO:0000313" key="2">
    <source>
        <dbReference type="Proteomes" id="UP000664859"/>
    </source>
</evidence>
<evidence type="ECO:0000313" key="1">
    <source>
        <dbReference type="EMBL" id="KAG5178188.1"/>
    </source>
</evidence>
<organism evidence="1 2">
    <name type="scientific">Tribonema minus</name>
    <dbReference type="NCBI Taxonomy" id="303371"/>
    <lineage>
        <taxon>Eukaryota</taxon>
        <taxon>Sar</taxon>
        <taxon>Stramenopiles</taxon>
        <taxon>Ochrophyta</taxon>
        <taxon>PX clade</taxon>
        <taxon>Xanthophyceae</taxon>
        <taxon>Tribonematales</taxon>
        <taxon>Tribonemataceae</taxon>
        <taxon>Tribonema</taxon>
    </lineage>
</organism>
<dbReference type="EMBL" id="JAFCMP010000517">
    <property type="protein sequence ID" value="KAG5178188.1"/>
    <property type="molecule type" value="Genomic_DNA"/>
</dbReference>
<accession>A0A835YX15</accession>
<dbReference type="Proteomes" id="UP000664859">
    <property type="component" value="Unassembled WGS sequence"/>
</dbReference>
<reference evidence="1" key="1">
    <citation type="submission" date="2021-02" db="EMBL/GenBank/DDBJ databases">
        <title>First Annotated Genome of the Yellow-green Alga Tribonema minus.</title>
        <authorList>
            <person name="Mahan K.M."/>
        </authorList>
    </citation>
    <scope>NUCLEOTIDE SEQUENCE</scope>
    <source>
        <strain evidence="1">UTEX B ZZ1240</strain>
    </source>
</reference>
<dbReference type="InterPro" id="IPR011992">
    <property type="entry name" value="EF-hand-dom_pair"/>
</dbReference>
<dbReference type="SUPFAM" id="SSF47473">
    <property type="entry name" value="EF-hand"/>
    <property type="match status" value="1"/>
</dbReference>
<dbReference type="Gene3D" id="1.10.238.10">
    <property type="entry name" value="EF-hand"/>
    <property type="match status" value="1"/>
</dbReference>
<dbReference type="OrthoDB" id="196384at2759"/>
<protein>
    <recommendedName>
        <fullName evidence="3">EF-hand domain-containing protein</fullName>
    </recommendedName>
</protein>
<dbReference type="AlphaFoldDB" id="A0A835YX15"/>